<gene>
    <name evidence="1" type="ORF">PXEA_LOCUS21091</name>
</gene>
<dbReference type="EMBL" id="CAAALY010088804">
    <property type="protein sequence ID" value="VEL27651.1"/>
    <property type="molecule type" value="Genomic_DNA"/>
</dbReference>
<accession>A0A3S5ASZ8</accession>
<comment type="caution">
    <text evidence="1">The sequence shown here is derived from an EMBL/GenBank/DDBJ whole genome shotgun (WGS) entry which is preliminary data.</text>
</comment>
<evidence type="ECO:0000313" key="2">
    <source>
        <dbReference type="Proteomes" id="UP000784294"/>
    </source>
</evidence>
<dbReference type="AlphaFoldDB" id="A0A3S5ASZ8"/>
<reference evidence="1" key="1">
    <citation type="submission" date="2018-11" db="EMBL/GenBank/DDBJ databases">
        <authorList>
            <consortium name="Pathogen Informatics"/>
        </authorList>
    </citation>
    <scope>NUCLEOTIDE SEQUENCE</scope>
</reference>
<evidence type="ECO:0000313" key="1">
    <source>
        <dbReference type="EMBL" id="VEL27651.1"/>
    </source>
</evidence>
<proteinExistence type="predicted"/>
<protein>
    <submittedName>
        <fullName evidence="1">Uncharacterized protein</fullName>
    </submittedName>
</protein>
<sequence>MTLRPALATASFGTRGSLISNVDHLVHGLHDHVAHLQSPTIHSTLSVRLSLDKSGREYSDNNCGDVNNDSPINEGSFSADHNTCSSTGVTVLHLYAPPKCLDNLPLVSDIFLSLPRSADLGLRLKFADMVVGQWLCLPVVSAGLRWSSSDPSKLRLIDTSEPASHGHHAPVYLLALQPGLVYLLLGLADATNHSNILGDGVHTNRASMHSSQRKDLHEFTLSSDSVDAPQLLHEISIAALPILPAHSVYPSEVHPRLLVLDSFGATVADTITPLSDSMETKTTYTSSMKSFRDSIALSSRQPWARSSEPGNLGYTAIRLALVLPEHSASPSPSDTR</sequence>
<organism evidence="1 2">
    <name type="scientific">Protopolystoma xenopodis</name>
    <dbReference type="NCBI Taxonomy" id="117903"/>
    <lineage>
        <taxon>Eukaryota</taxon>
        <taxon>Metazoa</taxon>
        <taxon>Spiralia</taxon>
        <taxon>Lophotrochozoa</taxon>
        <taxon>Platyhelminthes</taxon>
        <taxon>Monogenea</taxon>
        <taxon>Polyopisthocotylea</taxon>
        <taxon>Polystomatidea</taxon>
        <taxon>Polystomatidae</taxon>
        <taxon>Protopolystoma</taxon>
    </lineage>
</organism>
<name>A0A3S5ASZ8_9PLAT</name>
<dbReference type="Proteomes" id="UP000784294">
    <property type="component" value="Unassembled WGS sequence"/>
</dbReference>
<keyword evidence="2" id="KW-1185">Reference proteome</keyword>